<dbReference type="RefSeq" id="WP_390214790.1">
    <property type="nucleotide sequence ID" value="NZ_JBHSWX010000012.1"/>
</dbReference>
<evidence type="ECO:0000313" key="2">
    <source>
        <dbReference type="EMBL" id="MFC6785872.1"/>
    </source>
</evidence>
<dbReference type="Proteomes" id="UP001596443">
    <property type="component" value="Unassembled WGS sequence"/>
</dbReference>
<proteinExistence type="predicted"/>
<gene>
    <name evidence="2" type="ORF">ACFQFD_07755</name>
</gene>
<keyword evidence="3" id="KW-1185">Reference proteome</keyword>
<feature type="region of interest" description="Disordered" evidence="1">
    <location>
        <begin position="18"/>
        <end position="56"/>
    </location>
</feature>
<comment type="caution">
    <text evidence="2">The sequence shown here is derived from an EMBL/GenBank/DDBJ whole genome shotgun (WGS) entry which is preliminary data.</text>
</comment>
<protein>
    <submittedName>
        <fullName evidence="2">Uncharacterized protein</fullName>
    </submittedName>
</protein>
<feature type="compositionally biased region" description="Basic and acidic residues" evidence="1">
    <location>
        <begin position="18"/>
        <end position="32"/>
    </location>
</feature>
<reference evidence="2 3" key="1">
    <citation type="journal article" date="2019" name="Int. J. Syst. Evol. Microbiol.">
        <title>The Global Catalogue of Microorganisms (GCM) 10K type strain sequencing project: providing services to taxonomists for standard genome sequencing and annotation.</title>
        <authorList>
            <consortium name="The Broad Institute Genomics Platform"/>
            <consortium name="The Broad Institute Genome Sequencing Center for Infectious Disease"/>
            <person name="Wu L."/>
            <person name="Ma J."/>
        </authorList>
    </citation>
    <scope>NUCLEOTIDE SEQUENCE [LARGE SCALE GENOMIC DNA]</scope>
    <source>
        <strain evidence="2 3">SYNS20</strain>
    </source>
</reference>
<feature type="compositionally biased region" description="Basic and acidic residues" evidence="1">
    <location>
        <begin position="45"/>
        <end position="56"/>
    </location>
</feature>
<organism evidence="2 3">
    <name type="scientific">Halobaculum halobium</name>
    <dbReference type="NCBI Taxonomy" id="3032281"/>
    <lineage>
        <taxon>Archaea</taxon>
        <taxon>Methanobacteriati</taxon>
        <taxon>Methanobacteriota</taxon>
        <taxon>Stenosarchaea group</taxon>
        <taxon>Halobacteria</taxon>
        <taxon>Halobacteriales</taxon>
        <taxon>Haloferacaceae</taxon>
        <taxon>Halobaculum</taxon>
    </lineage>
</organism>
<dbReference type="AlphaFoldDB" id="A0ABD5TBD1"/>
<accession>A0ABD5TBD1</accession>
<evidence type="ECO:0000256" key="1">
    <source>
        <dbReference type="SAM" id="MobiDB-lite"/>
    </source>
</evidence>
<dbReference type="SUPFAM" id="SSF53383">
    <property type="entry name" value="PLP-dependent transferases"/>
    <property type="match status" value="1"/>
</dbReference>
<feature type="region of interest" description="Disordered" evidence="1">
    <location>
        <begin position="74"/>
        <end position="167"/>
    </location>
</feature>
<sequence>MFPPLAYLQWIEGRPEAAEHDLGTSDLRRLPDGDPDDPVPPRLRGLSEPETDRSLRERVAAEYGLDEANVLLTAGATHGGFSRPRPPPRSPASATMATRPTAAEPRRTVPVRARSSRNRATSRWSRRRAGSAVASRASVDPARNTGSSRTASRPPPPTCRGRSRTSR</sequence>
<dbReference type="EMBL" id="JBHSWX010000012">
    <property type="protein sequence ID" value="MFC6785872.1"/>
    <property type="molecule type" value="Genomic_DNA"/>
</dbReference>
<dbReference type="InterPro" id="IPR015424">
    <property type="entry name" value="PyrdxlP-dep_Trfase"/>
</dbReference>
<name>A0ABD5TBD1_9EURY</name>
<evidence type="ECO:0000313" key="3">
    <source>
        <dbReference type="Proteomes" id="UP001596443"/>
    </source>
</evidence>